<accession>A0A382DSK9</accession>
<evidence type="ECO:0000313" key="6">
    <source>
        <dbReference type="EMBL" id="SVB40577.1"/>
    </source>
</evidence>
<dbReference type="GO" id="GO:0046872">
    <property type="term" value="F:metal ion binding"/>
    <property type="evidence" value="ECO:0007669"/>
    <property type="project" value="UniProtKB-KW"/>
</dbReference>
<keyword evidence="3" id="KW-0408">Iron</keyword>
<evidence type="ECO:0000256" key="2">
    <source>
        <dbReference type="ARBA" id="ARBA00022723"/>
    </source>
</evidence>
<sequence>VFGIFAAVYADDVRIAIFNVDGVYQAISDTCIHAGASLGDGGLPASWMAI</sequence>
<organism evidence="6">
    <name type="scientific">marine metagenome</name>
    <dbReference type="NCBI Taxonomy" id="408172"/>
    <lineage>
        <taxon>unclassified sequences</taxon>
        <taxon>metagenomes</taxon>
        <taxon>ecological metagenomes</taxon>
    </lineage>
</organism>
<dbReference type="Gene3D" id="2.102.10.10">
    <property type="entry name" value="Rieske [2Fe-2S] iron-sulphur domain"/>
    <property type="match status" value="1"/>
</dbReference>
<evidence type="ECO:0000256" key="3">
    <source>
        <dbReference type="ARBA" id="ARBA00023004"/>
    </source>
</evidence>
<dbReference type="Pfam" id="PF00355">
    <property type="entry name" value="Rieske"/>
    <property type="match status" value="1"/>
</dbReference>
<protein>
    <recommendedName>
        <fullName evidence="5">Rieske domain-containing protein</fullName>
    </recommendedName>
</protein>
<gene>
    <name evidence="6" type="ORF">METZ01_LOCUS193431</name>
</gene>
<evidence type="ECO:0000256" key="4">
    <source>
        <dbReference type="ARBA" id="ARBA00023014"/>
    </source>
</evidence>
<dbReference type="InterPro" id="IPR017941">
    <property type="entry name" value="Rieske_2Fe-2S"/>
</dbReference>
<dbReference type="PROSITE" id="PS51296">
    <property type="entry name" value="RIESKE"/>
    <property type="match status" value="1"/>
</dbReference>
<keyword evidence="4" id="KW-0411">Iron-sulfur</keyword>
<evidence type="ECO:0000259" key="5">
    <source>
        <dbReference type="PROSITE" id="PS51296"/>
    </source>
</evidence>
<proteinExistence type="predicted"/>
<evidence type="ECO:0000256" key="1">
    <source>
        <dbReference type="ARBA" id="ARBA00022714"/>
    </source>
</evidence>
<dbReference type="GO" id="GO:0051537">
    <property type="term" value="F:2 iron, 2 sulfur cluster binding"/>
    <property type="evidence" value="ECO:0007669"/>
    <property type="project" value="UniProtKB-KW"/>
</dbReference>
<keyword evidence="2" id="KW-0479">Metal-binding</keyword>
<feature type="domain" description="Rieske" evidence="5">
    <location>
        <begin position="1"/>
        <end position="50"/>
    </location>
</feature>
<reference evidence="6" key="1">
    <citation type="submission" date="2018-05" db="EMBL/GenBank/DDBJ databases">
        <authorList>
            <person name="Lanie J.A."/>
            <person name="Ng W.-L."/>
            <person name="Kazmierczak K.M."/>
            <person name="Andrzejewski T.M."/>
            <person name="Davidsen T.M."/>
            <person name="Wayne K.J."/>
            <person name="Tettelin H."/>
            <person name="Glass J.I."/>
            <person name="Rusch D."/>
            <person name="Podicherti R."/>
            <person name="Tsui H.-C.T."/>
            <person name="Winkler M.E."/>
        </authorList>
    </citation>
    <scope>NUCLEOTIDE SEQUENCE</scope>
</reference>
<dbReference type="InterPro" id="IPR036922">
    <property type="entry name" value="Rieske_2Fe-2S_sf"/>
</dbReference>
<dbReference type="SUPFAM" id="SSF50022">
    <property type="entry name" value="ISP domain"/>
    <property type="match status" value="1"/>
</dbReference>
<dbReference type="AlphaFoldDB" id="A0A382DSK9"/>
<dbReference type="EMBL" id="UINC01040546">
    <property type="protein sequence ID" value="SVB40577.1"/>
    <property type="molecule type" value="Genomic_DNA"/>
</dbReference>
<keyword evidence="1" id="KW-0001">2Fe-2S</keyword>
<feature type="non-terminal residue" evidence="6">
    <location>
        <position position="1"/>
    </location>
</feature>
<name>A0A382DSK9_9ZZZZ</name>